<evidence type="ECO:0000313" key="8">
    <source>
        <dbReference type="Proteomes" id="UP001154312"/>
    </source>
</evidence>
<feature type="domain" description="RNA polymerase sigma-70 region 2" evidence="5">
    <location>
        <begin position="31"/>
        <end position="88"/>
    </location>
</feature>
<accession>A0A9X4H3W8</accession>
<evidence type="ECO:0000256" key="1">
    <source>
        <dbReference type="ARBA" id="ARBA00010641"/>
    </source>
</evidence>
<dbReference type="InterPro" id="IPR039425">
    <property type="entry name" value="RNA_pol_sigma-70-like"/>
</dbReference>
<protein>
    <submittedName>
        <fullName evidence="7">RNA polymerase sigma factor</fullName>
    </submittedName>
</protein>
<dbReference type="NCBIfam" id="TIGR02937">
    <property type="entry name" value="sigma70-ECF"/>
    <property type="match status" value="1"/>
</dbReference>
<keyword evidence="8" id="KW-1185">Reference proteome</keyword>
<dbReference type="SUPFAM" id="SSF88659">
    <property type="entry name" value="Sigma3 and sigma4 domains of RNA polymerase sigma factors"/>
    <property type="match status" value="1"/>
</dbReference>
<dbReference type="GO" id="GO:0016987">
    <property type="term" value="F:sigma factor activity"/>
    <property type="evidence" value="ECO:0007669"/>
    <property type="project" value="UniProtKB-KW"/>
</dbReference>
<dbReference type="GO" id="GO:0006352">
    <property type="term" value="P:DNA-templated transcription initiation"/>
    <property type="evidence" value="ECO:0007669"/>
    <property type="project" value="InterPro"/>
</dbReference>
<sequence length="191" mass="22504">MDVPEEIIQRVCHKDERAYEELFRLAWDQAVRTCWLILRHQHDAEEAAQDAFIKLYVHRQHLKDVRAFRNWFYRILANTALDKVRKRKTVIDIDGIRISNQNNDILQAERRMLIDEAMRHLSYGERTAVVLVHFIGYTETEAAEVAGWKLGKLKYRLNRARRVLAREINEEVKNGVDKEGGSVCLTCSTRR</sequence>
<keyword evidence="2" id="KW-0805">Transcription regulation</keyword>
<reference evidence="7" key="1">
    <citation type="submission" date="2022-02" db="EMBL/GenBank/DDBJ databases">
        <authorList>
            <person name="Leng L."/>
        </authorList>
    </citation>
    <scope>NUCLEOTIDE SEQUENCE</scope>
    <source>
        <strain evidence="7">JI</strain>
    </source>
</reference>
<dbReference type="InterPro" id="IPR013249">
    <property type="entry name" value="RNA_pol_sigma70_r4_t2"/>
</dbReference>
<dbReference type="Pfam" id="PF04542">
    <property type="entry name" value="Sigma70_r2"/>
    <property type="match status" value="1"/>
</dbReference>
<gene>
    <name evidence="7" type="ORF">L7E55_16560</name>
</gene>
<proteinExistence type="inferred from homology"/>
<dbReference type="Gene3D" id="1.10.10.10">
    <property type="entry name" value="Winged helix-like DNA-binding domain superfamily/Winged helix DNA-binding domain"/>
    <property type="match status" value="1"/>
</dbReference>
<keyword evidence="3" id="KW-0731">Sigma factor</keyword>
<evidence type="ECO:0000256" key="4">
    <source>
        <dbReference type="ARBA" id="ARBA00023163"/>
    </source>
</evidence>
<evidence type="ECO:0000313" key="7">
    <source>
        <dbReference type="EMBL" id="MDF9409936.1"/>
    </source>
</evidence>
<name>A0A9X4H3W8_9FIRM</name>
<evidence type="ECO:0000259" key="5">
    <source>
        <dbReference type="Pfam" id="PF04542"/>
    </source>
</evidence>
<dbReference type="InterPro" id="IPR007627">
    <property type="entry name" value="RNA_pol_sigma70_r2"/>
</dbReference>
<comment type="similarity">
    <text evidence="1">Belongs to the sigma-70 factor family. ECF subfamily.</text>
</comment>
<dbReference type="PANTHER" id="PTHR43133:SF60">
    <property type="entry name" value="RNA POLYMERASE SIGMA FACTOR SIGV"/>
    <property type="match status" value="1"/>
</dbReference>
<evidence type="ECO:0000259" key="6">
    <source>
        <dbReference type="Pfam" id="PF08281"/>
    </source>
</evidence>
<dbReference type="InterPro" id="IPR013324">
    <property type="entry name" value="RNA_pol_sigma_r3/r4-like"/>
</dbReference>
<comment type="caution">
    <text evidence="7">The sequence shown here is derived from an EMBL/GenBank/DDBJ whole genome shotgun (WGS) entry which is preliminary data.</text>
</comment>
<dbReference type="RefSeq" id="WP_277445462.1">
    <property type="nucleotide sequence ID" value="NZ_JAKOAV010000052.1"/>
</dbReference>
<feature type="domain" description="RNA polymerase sigma factor 70 region 4 type 2" evidence="6">
    <location>
        <begin position="112"/>
        <end position="162"/>
    </location>
</feature>
<organism evidence="7 8">
    <name type="scientific">Pelotomaculum isophthalicicum JI</name>
    <dbReference type="NCBI Taxonomy" id="947010"/>
    <lineage>
        <taxon>Bacteria</taxon>
        <taxon>Bacillati</taxon>
        <taxon>Bacillota</taxon>
        <taxon>Clostridia</taxon>
        <taxon>Eubacteriales</taxon>
        <taxon>Desulfotomaculaceae</taxon>
        <taxon>Pelotomaculum</taxon>
    </lineage>
</organism>
<keyword evidence="4" id="KW-0804">Transcription</keyword>
<evidence type="ECO:0000256" key="2">
    <source>
        <dbReference type="ARBA" id="ARBA00023015"/>
    </source>
</evidence>
<dbReference type="AlphaFoldDB" id="A0A9X4H3W8"/>
<dbReference type="InterPro" id="IPR036388">
    <property type="entry name" value="WH-like_DNA-bd_sf"/>
</dbReference>
<dbReference type="GO" id="GO:0003677">
    <property type="term" value="F:DNA binding"/>
    <property type="evidence" value="ECO:0007669"/>
    <property type="project" value="InterPro"/>
</dbReference>
<dbReference type="InterPro" id="IPR013325">
    <property type="entry name" value="RNA_pol_sigma_r2"/>
</dbReference>
<dbReference type="Gene3D" id="1.10.1740.10">
    <property type="match status" value="1"/>
</dbReference>
<dbReference type="SUPFAM" id="SSF88946">
    <property type="entry name" value="Sigma2 domain of RNA polymerase sigma factors"/>
    <property type="match status" value="1"/>
</dbReference>
<dbReference type="Proteomes" id="UP001154312">
    <property type="component" value="Unassembled WGS sequence"/>
</dbReference>
<dbReference type="PANTHER" id="PTHR43133">
    <property type="entry name" value="RNA POLYMERASE ECF-TYPE SIGMA FACTO"/>
    <property type="match status" value="1"/>
</dbReference>
<evidence type="ECO:0000256" key="3">
    <source>
        <dbReference type="ARBA" id="ARBA00023082"/>
    </source>
</evidence>
<dbReference type="EMBL" id="JAKOAV010000052">
    <property type="protein sequence ID" value="MDF9409936.1"/>
    <property type="molecule type" value="Genomic_DNA"/>
</dbReference>
<dbReference type="InterPro" id="IPR014284">
    <property type="entry name" value="RNA_pol_sigma-70_dom"/>
</dbReference>
<dbReference type="Pfam" id="PF08281">
    <property type="entry name" value="Sigma70_r4_2"/>
    <property type="match status" value="1"/>
</dbReference>